<accession>A0ABP0YWT2</accession>
<name>A0ABP0YWT2_9ROSI</name>
<sequence>PLVSLFKCTRRLLISLPSSTEEKPRPYSKPSSLLRFPFTGDRRTSPESLFLAGNYGVFYGRLRCRYGLSTLTVSGFRKRKRLYLAEFRSYSIFCLEN</sequence>
<proteinExistence type="predicted"/>
<keyword evidence="2" id="KW-1185">Reference proteome</keyword>
<evidence type="ECO:0000313" key="2">
    <source>
        <dbReference type="Proteomes" id="UP001642487"/>
    </source>
</evidence>
<dbReference type="EMBL" id="OZ021740">
    <property type="protein sequence ID" value="CAK9323496.1"/>
    <property type="molecule type" value="Genomic_DNA"/>
</dbReference>
<feature type="non-terminal residue" evidence="1">
    <location>
        <position position="1"/>
    </location>
</feature>
<reference evidence="1 2" key="1">
    <citation type="submission" date="2024-03" db="EMBL/GenBank/DDBJ databases">
        <authorList>
            <person name="Gkanogiannis A."/>
            <person name="Becerra Lopez-Lavalle L."/>
        </authorList>
    </citation>
    <scope>NUCLEOTIDE SEQUENCE [LARGE SCALE GENOMIC DNA]</scope>
</reference>
<protein>
    <submittedName>
        <fullName evidence="1">Uncharacterized protein</fullName>
    </submittedName>
</protein>
<evidence type="ECO:0000313" key="1">
    <source>
        <dbReference type="EMBL" id="CAK9323496.1"/>
    </source>
</evidence>
<dbReference type="Proteomes" id="UP001642487">
    <property type="component" value="Chromosome 6"/>
</dbReference>
<organism evidence="1 2">
    <name type="scientific">Citrullus colocynthis</name>
    <name type="common">colocynth</name>
    <dbReference type="NCBI Taxonomy" id="252529"/>
    <lineage>
        <taxon>Eukaryota</taxon>
        <taxon>Viridiplantae</taxon>
        <taxon>Streptophyta</taxon>
        <taxon>Embryophyta</taxon>
        <taxon>Tracheophyta</taxon>
        <taxon>Spermatophyta</taxon>
        <taxon>Magnoliopsida</taxon>
        <taxon>eudicotyledons</taxon>
        <taxon>Gunneridae</taxon>
        <taxon>Pentapetalae</taxon>
        <taxon>rosids</taxon>
        <taxon>fabids</taxon>
        <taxon>Cucurbitales</taxon>
        <taxon>Cucurbitaceae</taxon>
        <taxon>Benincaseae</taxon>
        <taxon>Citrullus</taxon>
    </lineage>
</organism>
<gene>
    <name evidence="1" type="ORF">CITCOLO1_LOCUS15680</name>
</gene>